<dbReference type="Pfam" id="PF16192">
    <property type="entry name" value="PMT_4TMC"/>
    <property type="match status" value="1"/>
</dbReference>
<dbReference type="PANTHER" id="PTHR10050:SF46">
    <property type="entry name" value="PROTEIN O-MANNOSYL-TRANSFERASE 2"/>
    <property type="match status" value="1"/>
</dbReference>
<dbReference type="GO" id="GO:0005789">
    <property type="term" value="C:endoplasmic reticulum membrane"/>
    <property type="evidence" value="ECO:0007669"/>
    <property type="project" value="UniProtKB-SubCell"/>
</dbReference>
<dbReference type="Proteomes" id="UP000029725">
    <property type="component" value="Unassembled WGS sequence"/>
</dbReference>
<dbReference type="VEuPathDB" id="MicrosporidiaDB:DI09_99p10"/>
<feature type="transmembrane region" description="Helical" evidence="2">
    <location>
        <begin position="350"/>
        <end position="368"/>
    </location>
</feature>
<dbReference type="UniPathway" id="UPA00378"/>
<evidence type="ECO:0000259" key="3">
    <source>
        <dbReference type="PROSITE" id="PS50919"/>
    </source>
</evidence>
<dbReference type="GO" id="GO:0004169">
    <property type="term" value="F:dolichyl-phosphate-mannose-protein mannosyltransferase activity"/>
    <property type="evidence" value="ECO:0007669"/>
    <property type="project" value="UniProtKB-UniRule"/>
</dbReference>
<dbReference type="PANTHER" id="PTHR10050">
    <property type="entry name" value="DOLICHYL-PHOSPHATE-MANNOSE--PROTEIN MANNOSYLTRANSFERASE"/>
    <property type="match status" value="1"/>
</dbReference>
<feature type="domain" description="MIR" evidence="3">
    <location>
        <begin position="194"/>
        <end position="254"/>
    </location>
</feature>
<evidence type="ECO:0000313" key="4">
    <source>
        <dbReference type="EMBL" id="KGG49956.1"/>
    </source>
</evidence>
<feature type="domain" description="MIR" evidence="3">
    <location>
        <begin position="127"/>
        <end position="185"/>
    </location>
</feature>
<dbReference type="Pfam" id="PF02815">
    <property type="entry name" value="MIR"/>
    <property type="match status" value="1"/>
</dbReference>
<keyword evidence="1" id="KW-0677">Repeat</keyword>
<evidence type="ECO:0000313" key="5">
    <source>
        <dbReference type="Proteomes" id="UP000029725"/>
    </source>
</evidence>
<keyword evidence="2" id="KW-0472">Membrane</keyword>
<keyword evidence="2" id="KW-0812">Transmembrane</keyword>
<keyword evidence="2" id="KW-0328">Glycosyltransferase</keyword>
<dbReference type="EMBL" id="JMKJ01000611">
    <property type="protein sequence ID" value="KGG49956.1"/>
    <property type="molecule type" value="Genomic_DNA"/>
</dbReference>
<feature type="domain" description="MIR" evidence="3">
    <location>
        <begin position="1"/>
        <end position="46"/>
    </location>
</feature>
<dbReference type="RefSeq" id="XP_013236392.1">
    <property type="nucleotide sequence ID" value="XM_013380938.1"/>
</dbReference>
<dbReference type="Gene3D" id="2.80.10.50">
    <property type="match status" value="1"/>
</dbReference>
<comment type="caution">
    <text evidence="2">Lacks conserved residue(s) required for the propagation of feature annotation.</text>
</comment>
<name>A0A098VQH2_9MICR</name>
<proteinExistence type="inferred from homology"/>
<keyword evidence="5" id="KW-1185">Reference proteome</keyword>
<comment type="caution">
    <text evidence="4">The sequence shown here is derived from an EMBL/GenBank/DDBJ whole genome shotgun (WGS) entry which is preliminary data.</text>
</comment>
<feature type="transmembrane region" description="Helical" evidence="2">
    <location>
        <begin position="400"/>
        <end position="424"/>
    </location>
</feature>
<dbReference type="HOGENOM" id="CLU_008438_4_0_1"/>
<sequence>VSIRNSAKGGGLLHSHFLEYPVGSGLQQVTTYHHKDDNNYWIVENPHHIDNMVASVEETLQDSFVDHKVPQDLQAEQHESVYADSPQEHADHSVLSSDALSDNLDESLFSEKSKYILEDANDAVQPPPTLKAGDTIRLRHSSTNRNLHCSYGVHAYLSKSDLEVSGFGNDTMVPDQNDHWIIEEISKQGKGLESPSIRNILTSFRLKHSVTGCYLASSKGTLPDWASNQLEVSCELNSPKKIISKNTIWNFETNFHPQHEEIEASPLTSEPLQWPFLSTGIRMTSFDDDLTKFYMLGNPIVWWLGASSVIAILLIIGLSALTRARKQHTQPEDTLASSIREDKFNAKCRVVLLGWFLHFVPFLLMGRVLYLHHYYPALIFAVMCTGVVVDLIPSERVRNLAISTTLCVVFAVFLKFAPICYGMNGPVDNFYTLRWLSTWDL</sequence>
<feature type="non-terminal residue" evidence="4">
    <location>
        <position position="1"/>
    </location>
</feature>
<dbReference type="GeneID" id="25261146"/>
<comment type="subcellular location">
    <subcellularLocation>
        <location evidence="2">Endoplasmic reticulum membrane</location>
        <topology evidence="2">Multi-pass membrane protein</topology>
    </subcellularLocation>
</comment>
<comment type="catalytic activity">
    <reaction evidence="2">
        <text>a di-trans,poly-cis-dolichyl beta-D-mannosyl phosphate + L-threonyl-[protein] = 3-O-(alpha-D-mannosyl)-L-threonyl-[protein] + a di-trans,poly-cis-dolichyl phosphate + H(+)</text>
        <dbReference type="Rhea" id="RHEA:53396"/>
        <dbReference type="Rhea" id="RHEA-COMP:11060"/>
        <dbReference type="Rhea" id="RHEA-COMP:13547"/>
        <dbReference type="Rhea" id="RHEA-COMP:19498"/>
        <dbReference type="Rhea" id="RHEA-COMP:19501"/>
        <dbReference type="ChEBI" id="CHEBI:15378"/>
        <dbReference type="ChEBI" id="CHEBI:30013"/>
        <dbReference type="ChEBI" id="CHEBI:57683"/>
        <dbReference type="ChEBI" id="CHEBI:58211"/>
        <dbReference type="ChEBI" id="CHEBI:137323"/>
        <dbReference type="EC" id="2.4.1.109"/>
    </reaction>
</comment>
<dbReference type="SUPFAM" id="SSF82109">
    <property type="entry name" value="MIR domain"/>
    <property type="match status" value="2"/>
</dbReference>
<feature type="transmembrane region" description="Helical" evidence="2">
    <location>
        <begin position="300"/>
        <end position="321"/>
    </location>
</feature>
<dbReference type="InterPro" id="IPR036300">
    <property type="entry name" value="MIR_dom_sf"/>
</dbReference>
<keyword evidence="2" id="KW-0808">Transferase</keyword>
<dbReference type="SMART" id="SM00472">
    <property type="entry name" value="MIR"/>
    <property type="match status" value="3"/>
</dbReference>
<evidence type="ECO:0000256" key="2">
    <source>
        <dbReference type="RuleBase" id="RU367007"/>
    </source>
</evidence>
<dbReference type="PROSITE" id="PS50919">
    <property type="entry name" value="MIR"/>
    <property type="match status" value="3"/>
</dbReference>
<comment type="catalytic activity">
    <reaction evidence="2">
        <text>a di-trans,poly-cis-dolichyl beta-D-mannosyl phosphate + L-seryl-[protein] = 3-O-(alpha-D-mannosyl)-L-seryl-[protein] + a di-trans,poly-cis-dolichyl phosphate + H(+)</text>
        <dbReference type="Rhea" id="RHEA:17377"/>
        <dbReference type="Rhea" id="RHEA-COMP:9863"/>
        <dbReference type="Rhea" id="RHEA-COMP:13546"/>
        <dbReference type="Rhea" id="RHEA-COMP:19498"/>
        <dbReference type="Rhea" id="RHEA-COMP:19501"/>
        <dbReference type="ChEBI" id="CHEBI:15378"/>
        <dbReference type="ChEBI" id="CHEBI:29999"/>
        <dbReference type="ChEBI" id="CHEBI:57683"/>
        <dbReference type="ChEBI" id="CHEBI:58211"/>
        <dbReference type="ChEBI" id="CHEBI:137321"/>
        <dbReference type="EC" id="2.4.1.109"/>
    </reaction>
</comment>
<evidence type="ECO:0000256" key="1">
    <source>
        <dbReference type="ARBA" id="ARBA00022737"/>
    </source>
</evidence>
<accession>A0A098VQH2</accession>
<comment type="pathway">
    <text evidence="2">Protein modification; protein glycosylation.</text>
</comment>
<dbReference type="InterPro" id="IPR032421">
    <property type="entry name" value="PMT_4TMC"/>
</dbReference>
<gene>
    <name evidence="4" type="ORF">DI09_99p10</name>
</gene>
<dbReference type="OrthoDB" id="292747at2759"/>
<comment type="function">
    <text evidence="2">Transfers mannose from Dol-P-mannose to Ser or Thr residues on proteins.</text>
</comment>
<organism evidence="4 5">
    <name type="scientific">Mitosporidium daphniae</name>
    <dbReference type="NCBI Taxonomy" id="1485682"/>
    <lineage>
        <taxon>Eukaryota</taxon>
        <taxon>Fungi</taxon>
        <taxon>Fungi incertae sedis</taxon>
        <taxon>Microsporidia</taxon>
        <taxon>Mitosporidium</taxon>
    </lineage>
</organism>
<reference evidence="4 5" key="1">
    <citation type="submission" date="2014-04" db="EMBL/GenBank/DDBJ databases">
        <title>A new species of microsporidia sheds light on the evolution of extreme parasitism.</title>
        <authorList>
            <person name="Haag K.L."/>
            <person name="James T.Y."/>
            <person name="Larsson R."/>
            <person name="Schaer T.M."/>
            <person name="Refardt D."/>
            <person name="Pombert J.-F."/>
            <person name="Ebert D."/>
        </authorList>
    </citation>
    <scope>NUCLEOTIDE SEQUENCE [LARGE SCALE GENOMIC DNA]</scope>
    <source>
        <strain evidence="4 5">UGP3</strain>
        <tissue evidence="4">Spores</tissue>
    </source>
</reference>
<dbReference type="InterPro" id="IPR027005">
    <property type="entry name" value="PMT-like"/>
</dbReference>
<dbReference type="InterPro" id="IPR016093">
    <property type="entry name" value="MIR_motif"/>
</dbReference>
<protein>
    <recommendedName>
        <fullName evidence="2">Dolichyl-phosphate-mannose--protein mannosyltransferase</fullName>
        <ecNumber evidence="2">2.4.1.109</ecNumber>
    </recommendedName>
</protein>
<feature type="transmembrane region" description="Helical" evidence="2">
    <location>
        <begin position="374"/>
        <end position="393"/>
    </location>
</feature>
<dbReference type="EC" id="2.4.1.109" evidence="2"/>
<keyword evidence="2" id="KW-0256">Endoplasmic reticulum</keyword>
<dbReference type="AlphaFoldDB" id="A0A098VQH2"/>
<keyword evidence="2" id="KW-1133">Transmembrane helix</keyword>
<comment type="similarity">
    <text evidence="2">Belongs to the glycosyltransferase 39 family.</text>
</comment>